<comment type="caution">
    <text evidence="1">The sequence shown here is derived from an EMBL/GenBank/DDBJ whole genome shotgun (WGS) entry which is preliminary data.</text>
</comment>
<keyword evidence="2" id="KW-1185">Reference proteome</keyword>
<sequence>MRTYHWERSKDRIRFLQVNESRWLARVSLEARQVKAALSAMPVKTDRNDAHGIAQVVRTGWFKPVHVKSIGGQRVGRWRLLASISSAPSLPQSKSSDDFCVRSVSKSESSRGLCSRCEFVS</sequence>
<proteinExistence type="predicted"/>
<organism evidence="1 2">
    <name type="scientific">Bradyrhizobium jicamae</name>
    <dbReference type="NCBI Taxonomy" id="280332"/>
    <lineage>
        <taxon>Bacteria</taxon>
        <taxon>Pseudomonadati</taxon>
        <taxon>Pseudomonadota</taxon>
        <taxon>Alphaproteobacteria</taxon>
        <taxon>Hyphomicrobiales</taxon>
        <taxon>Nitrobacteraceae</taxon>
        <taxon>Bradyrhizobium</taxon>
    </lineage>
</organism>
<protein>
    <submittedName>
        <fullName evidence="1">Uncharacterized protein</fullName>
    </submittedName>
</protein>
<accession>A0A0R3KVV8</accession>
<gene>
    <name evidence="1" type="ORF">CQ12_16940</name>
</gene>
<name>A0A0R3KVV8_9BRAD</name>
<dbReference type="AlphaFoldDB" id="A0A0R3KVV8"/>
<dbReference type="STRING" id="280332.CQ12_16940"/>
<reference evidence="1 2" key="1">
    <citation type="submission" date="2014-03" db="EMBL/GenBank/DDBJ databases">
        <title>Bradyrhizobium valentinum sp. nov., isolated from effective nodules of Lupinus mariae-josephae, a lupine endemic of basic-lime soils in Eastern Spain.</title>
        <authorList>
            <person name="Duran D."/>
            <person name="Rey L."/>
            <person name="Navarro A."/>
            <person name="Busquets A."/>
            <person name="Imperial J."/>
            <person name="Ruiz-Argueso T."/>
        </authorList>
    </citation>
    <scope>NUCLEOTIDE SEQUENCE [LARGE SCALE GENOMIC DNA]</scope>
    <source>
        <strain evidence="1 2">PAC68</strain>
    </source>
</reference>
<dbReference type="EMBL" id="LLXZ01000177">
    <property type="protein sequence ID" value="KRQ99649.1"/>
    <property type="molecule type" value="Genomic_DNA"/>
</dbReference>
<dbReference type="Proteomes" id="UP000050863">
    <property type="component" value="Unassembled WGS sequence"/>
</dbReference>
<evidence type="ECO:0000313" key="2">
    <source>
        <dbReference type="Proteomes" id="UP000050863"/>
    </source>
</evidence>
<evidence type="ECO:0000313" key="1">
    <source>
        <dbReference type="EMBL" id="KRQ99649.1"/>
    </source>
</evidence>